<dbReference type="EMBL" id="QOHO01000032">
    <property type="protein sequence ID" value="RFZ78615.1"/>
    <property type="molecule type" value="Genomic_DNA"/>
</dbReference>
<feature type="domain" description="NADPH-dependent FMN reductase-like" evidence="3">
    <location>
        <begin position="1"/>
        <end position="155"/>
    </location>
</feature>
<evidence type="ECO:0000256" key="1">
    <source>
        <dbReference type="ARBA" id="ARBA00022630"/>
    </source>
</evidence>
<accession>A0A3E2NC87</accession>
<name>A0A3E2NC87_9FIRM</name>
<keyword evidence="2" id="KW-0288">FMN</keyword>
<dbReference type="Gene3D" id="3.40.50.360">
    <property type="match status" value="1"/>
</dbReference>
<dbReference type="Proteomes" id="UP000260680">
    <property type="component" value="Unassembled WGS sequence"/>
</dbReference>
<dbReference type="RefSeq" id="WP_117417278.1">
    <property type="nucleotide sequence ID" value="NZ_QOHO01000032.1"/>
</dbReference>
<dbReference type="InterPro" id="IPR005025">
    <property type="entry name" value="FMN_Rdtase-like_dom"/>
</dbReference>
<dbReference type="InterPro" id="IPR051796">
    <property type="entry name" value="ISF_SsuE-like"/>
</dbReference>
<evidence type="ECO:0000313" key="5">
    <source>
        <dbReference type="Proteomes" id="UP000260680"/>
    </source>
</evidence>
<evidence type="ECO:0000256" key="2">
    <source>
        <dbReference type="ARBA" id="ARBA00022643"/>
    </source>
</evidence>
<sequence>MKVLVISGSPRKKDSYLICMEIGNELKKYDSAIDFEYLQLSESYIEECKGCGICFQKSELLCPCREDEIGMIKEKMKKADAVIISSPVYAYQVTGQMKKFIDRLSYLFHRQELCGKPVLLVITTDGGGSKQVYKYLKMTVSGWAMDLVGDIQIISPMYFKNREPKGVFKYNKRTFEKGQKKIKALSKKLYEKMSQRNKKTLTYYDIFLFNCLRSKIYTSDADRIYWKEKGWIDAPYFYEVDLNPVKRIFGKIMKRLIDKLGKKLSSGS</sequence>
<dbReference type="SUPFAM" id="SSF52218">
    <property type="entry name" value="Flavoproteins"/>
    <property type="match status" value="1"/>
</dbReference>
<proteinExistence type="predicted"/>
<dbReference type="Pfam" id="PF03358">
    <property type="entry name" value="FMN_red"/>
    <property type="match status" value="1"/>
</dbReference>
<dbReference type="InterPro" id="IPR029039">
    <property type="entry name" value="Flavoprotein-like_sf"/>
</dbReference>
<comment type="caution">
    <text evidence="4">The sequence shown here is derived from an EMBL/GenBank/DDBJ whole genome shotgun (WGS) entry which is preliminary data.</text>
</comment>
<keyword evidence="1" id="KW-0285">Flavoprotein</keyword>
<organism evidence="4 5">
    <name type="scientific">Lacrimispora amygdalina</name>
    <dbReference type="NCBI Taxonomy" id="253257"/>
    <lineage>
        <taxon>Bacteria</taxon>
        <taxon>Bacillati</taxon>
        <taxon>Bacillota</taxon>
        <taxon>Clostridia</taxon>
        <taxon>Lachnospirales</taxon>
        <taxon>Lachnospiraceae</taxon>
        <taxon>Lacrimispora</taxon>
    </lineage>
</organism>
<protein>
    <submittedName>
        <fullName evidence="4">Flavodoxin family protein</fullName>
    </submittedName>
</protein>
<evidence type="ECO:0000259" key="3">
    <source>
        <dbReference type="Pfam" id="PF03358"/>
    </source>
</evidence>
<dbReference type="OrthoDB" id="3789967at2"/>
<reference evidence="4 5" key="1">
    <citation type="submission" date="2018-07" db="EMBL/GenBank/DDBJ databases">
        <title>New species, Clostridium PI-S10-A1B.</title>
        <authorList>
            <person name="Krishna G."/>
            <person name="Summeta K."/>
            <person name="Shikha S."/>
            <person name="Prabhu P.B."/>
            <person name="Suresh K."/>
        </authorList>
    </citation>
    <scope>NUCLEOTIDE SEQUENCE [LARGE SCALE GENOMIC DNA]</scope>
    <source>
        <strain evidence="4 5">PI-S10-A1B</strain>
    </source>
</reference>
<dbReference type="GO" id="GO:0016491">
    <property type="term" value="F:oxidoreductase activity"/>
    <property type="evidence" value="ECO:0007669"/>
    <property type="project" value="InterPro"/>
</dbReference>
<gene>
    <name evidence="4" type="ORF">DS742_12140</name>
</gene>
<evidence type="ECO:0000313" key="4">
    <source>
        <dbReference type="EMBL" id="RFZ78615.1"/>
    </source>
</evidence>
<dbReference type="PANTHER" id="PTHR43278:SF2">
    <property type="entry name" value="IRON-SULFUR FLAVOPROTEIN"/>
    <property type="match status" value="1"/>
</dbReference>
<dbReference type="PANTHER" id="PTHR43278">
    <property type="entry name" value="NAD(P)H-DEPENDENT FMN-CONTAINING OXIDOREDUCTASE YWQN-RELATED"/>
    <property type="match status" value="1"/>
</dbReference>
<dbReference type="AlphaFoldDB" id="A0A3E2NC87"/>